<keyword evidence="3" id="KW-1185">Reference proteome</keyword>
<dbReference type="PROSITE" id="PS51257">
    <property type="entry name" value="PROKAR_LIPOPROTEIN"/>
    <property type="match status" value="1"/>
</dbReference>
<evidence type="ECO:0000313" key="2">
    <source>
        <dbReference type="EMBL" id="GLZ80847.1"/>
    </source>
</evidence>
<feature type="chain" id="PRO_5040747033" evidence="1">
    <location>
        <begin position="22"/>
        <end position="56"/>
    </location>
</feature>
<feature type="signal peptide" evidence="1">
    <location>
        <begin position="1"/>
        <end position="21"/>
    </location>
</feature>
<comment type="caution">
    <text evidence="2">The sequence shown here is derived from an EMBL/GenBank/DDBJ whole genome shotgun (WGS) entry which is preliminary data.</text>
</comment>
<reference evidence="2" key="1">
    <citation type="submission" date="2023-03" db="EMBL/GenBank/DDBJ databases">
        <title>Actinorhabdospora filicis NBRC 111898.</title>
        <authorList>
            <person name="Ichikawa N."/>
            <person name="Sato H."/>
            <person name="Tonouchi N."/>
        </authorList>
    </citation>
    <scope>NUCLEOTIDE SEQUENCE</scope>
    <source>
        <strain evidence="2">NBRC 111898</strain>
    </source>
</reference>
<dbReference type="EMBL" id="BSTX01000004">
    <property type="protein sequence ID" value="GLZ80847.1"/>
    <property type="molecule type" value="Genomic_DNA"/>
</dbReference>
<evidence type="ECO:0000313" key="3">
    <source>
        <dbReference type="Proteomes" id="UP001165079"/>
    </source>
</evidence>
<organism evidence="2 3">
    <name type="scientific">Actinorhabdospora filicis</name>
    <dbReference type="NCBI Taxonomy" id="1785913"/>
    <lineage>
        <taxon>Bacteria</taxon>
        <taxon>Bacillati</taxon>
        <taxon>Actinomycetota</taxon>
        <taxon>Actinomycetes</taxon>
        <taxon>Micromonosporales</taxon>
        <taxon>Micromonosporaceae</taxon>
        <taxon>Actinorhabdospora</taxon>
    </lineage>
</organism>
<dbReference type="RefSeq" id="WP_285666114.1">
    <property type="nucleotide sequence ID" value="NZ_BSTX01000004.1"/>
</dbReference>
<gene>
    <name evidence="2" type="ORF">Afil01_56540</name>
</gene>
<proteinExistence type="predicted"/>
<dbReference type="Proteomes" id="UP001165079">
    <property type="component" value="Unassembled WGS sequence"/>
</dbReference>
<evidence type="ECO:0000256" key="1">
    <source>
        <dbReference type="SAM" id="SignalP"/>
    </source>
</evidence>
<sequence length="56" mass="5927">MRIRRLTVLAVSALLVLTACEATFQDPVLGSPAHAIKEAVKALAKGFEFGGSIETK</sequence>
<dbReference type="AlphaFoldDB" id="A0A9W6SRE9"/>
<accession>A0A9W6SRE9</accession>
<keyword evidence="1" id="KW-0732">Signal</keyword>
<name>A0A9W6SRE9_9ACTN</name>
<protein>
    <submittedName>
        <fullName evidence="2">Uncharacterized protein</fullName>
    </submittedName>
</protein>